<sequence length="447" mass="51472">MAKTKQKMVELAMLNPNAAGIDIGSTEHWVAVPEDRDAERVKRFSAFTCGLHQIARWLKKCGITTIAMESTGIYWLNLFLLLEDYGFEVFLVNARNVKNVSGRKTDMSDAEWIQKLHSCELLSNSFQPDNYTRELRTYTRHRQNLIRQASRYLQHMQKSMELMNLKLHKVIRDLAGKTGMSIVSAILNGERDTEALADFWDRCIRASKETIMKSLEGTWNEEYLFTLRQAYDAYHFVHGQIRQSDEKIEKVLQEKEAVEISGNDKKPLKKRRKTKNKNPLKFDVDNYLKTQLGVDITQIDGIDCRSDLNILGEMGSDFSKWPTRKQFFSWLNLVPNNKQSGGKLISSHLMNKKNSARHIFRKCGSCLWKSKGPLGDYYRIQRAKNGGKAAAIATGNKLASIVYTMVTQQVEYHESILVNMKRNSQQKRLDNLEKKVAHIQKELEEAA</sequence>
<dbReference type="Pfam" id="PF02371">
    <property type="entry name" value="Transposase_20"/>
    <property type="match status" value="1"/>
</dbReference>
<dbReference type="STRING" id="1055723.SAMN05216293_3626"/>
<evidence type="ECO:0000259" key="2">
    <source>
        <dbReference type="Pfam" id="PF02371"/>
    </source>
</evidence>
<dbReference type="GO" id="GO:0003677">
    <property type="term" value="F:DNA binding"/>
    <property type="evidence" value="ECO:0007669"/>
    <property type="project" value="InterPro"/>
</dbReference>
<keyword evidence="6" id="KW-1185">Reference proteome</keyword>
<dbReference type="NCBIfam" id="NF033542">
    <property type="entry name" value="transpos_IS110"/>
    <property type="match status" value="1"/>
</dbReference>
<dbReference type="InterPro" id="IPR002525">
    <property type="entry name" value="Transp_IS110-like_N"/>
</dbReference>
<organism evidence="4 5">
    <name type="scientific">Flagellimonas taeanensis</name>
    <dbReference type="NCBI Taxonomy" id="1005926"/>
    <lineage>
        <taxon>Bacteria</taxon>
        <taxon>Pseudomonadati</taxon>
        <taxon>Bacteroidota</taxon>
        <taxon>Flavobacteriia</taxon>
        <taxon>Flavobacteriales</taxon>
        <taxon>Flavobacteriaceae</taxon>
        <taxon>Flagellimonas</taxon>
    </lineage>
</organism>
<gene>
    <name evidence="3" type="ORF">SAMN04487891_11064</name>
    <name evidence="4" type="ORF">SAMN05216293_3626</name>
</gene>
<dbReference type="InterPro" id="IPR003346">
    <property type="entry name" value="Transposase_20"/>
</dbReference>
<protein>
    <submittedName>
        <fullName evidence="4">Transposase IS116/IS110/IS902 family protein</fullName>
    </submittedName>
</protein>
<dbReference type="GO" id="GO:0006313">
    <property type="term" value="P:DNA transposition"/>
    <property type="evidence" value="ECO:0007669"/>
    <property type="project" value="InterPro"/>
</dbReference>
<evidence type="ECO:0000313" key="3">
    <source>
        <dbReference type="EMBL" id="SFC38594.1"/>
    </source>
</evidence>
<dbReference type="EMBL" id="FOKU01000010">
    <property type="protein sequence ID" value="SFC38594.1"/>
    <property type="molecule type" value="Genomic_DNA"/>
</dbReference>
<dbReference type="PANTHER" id="PTHR33055">
    <property type="entry name" value="TRANSPOSASE FOR INSERTION SEQUENCE ELEMENT IS1111A"/>
    <property type="match status" value="1"/>
</dbReference>
<dbReference type="RefSeq" id="WP_072882299.1">
    <property type="nucleotide sequence ID" value="NZ_FOKU01000010.1"/>
</dbReference>
<dbReference type="Pfam" id="PF01548">
    <property type="entry name" value="DEDD_Tnp_IS110"/>
    <property type="match status" value="1"/>
</dbReference>
<dbReference type="EMBL" id="FRAT01000011">
    <property type="protein sequence ID" value="SHL51463.1"/>
    <property type="molecule type" value="Genomic_DNA"/>
</dbReference>
<feature type="domain" description="Transposase IS116/IS110/IS902 C-terminal" evidence="2">
    <location>
        <begin position="296"/>
        <end position="360"/>
    </location>
</feature>
<name>A0A1M7B936_9FLAO</name>
<dbReference type="OrthoDB" id="9815354at2"/>
<evidence type="ECO:0000313" key="5">
    <source>
        <dbReference type="Proteomes" id="UP000184031"/>
    </source>
</evidence>
<evidence type="ECO:0000313" key="6">
    <source>
        <dbReference type="Proteomes" id="UP000198940"/>
    </source>
</evidence>
<dbReference type="Proteomes" id="UP000198940">
    <property type="component" value="Unassembled WGS sequence"/>
</dbReference>
<evidence type="ECO:0000313" key="4">
    <source>
        <dbReference type="EMBL" id="SHL51463.1"/>
    </source>
</evidence>
<dbReference type="PANTHER" id="PTHR33055:SF13">
    <property type="entry name" value="TRANSPOSASE"/>
    <property type="match status" value="1"/>
</dbReference>
<accession>A0A1M7B936</accession>
<dbReference type="InterPro" id="IPR047650">
    <property type="entry name" value="Transpos_IS110"/>
</dbReference>
<dbReference type="Proteomes" id="UP000184031">
    <property type="component" value="Unassembled WGS sequence"/>
</dbReference>
<feature type="domain" description="Transposase IS110-like N-terminal" evidence="1">
    <location>
        <begin position="19"/>
        <end position="161"/>
    </location>
</feature>
<comment type="caution">
    <text evidence="4">The sequence shown here is derived from an EMBL/GenBank/DDBJ whole genome shotgun (WGS) entry which is preliminary data.</text>
</comment>
<reference evidence="4 5" key="1">
    <citation type="submission" date="2016-11" db="EMBL/GenBank/DDBJ databases">
        <authorList>
            <person name="Varghese N."/>
            <person name="Submissions S."/>
        </authorList>
    </citation>
    <scope>NUCLEOTIDE SEQUENCE [LARGE SCALE GENOMIC DNA]</scope>
    <source>
        <strain evidence="4 5">CGMCC 1.12174</strain>
        <strain evidence="3 6">DSM 26351</strain>
    </source>
</reference>
<proteinExistence type="predicted"/>
<dbReference type="GO" id="GO:0004803">
    <property type="term" value="F:transposase activity"/>
    <property type="evidence" value="ECO:0007669"/>
    <property type="project" value="InterPro"/>
</dbReference>
<dbReference type="AlphaFoldDB" id="A0A1M7B936"/>
<evidence type="ECO:0000259" key="1">
    <source>
        <dbReference type="Pfam" id="PF01548"/>
    </source>
</evidence>